<sequence>MLPTTALLNLLQLAATAFAIPQRKWNRSVETPYLAPIRVLNDTEHVDLGPQGFAVETINPHNWWSVTEYSKIYPPSTGKGLSDAHPGHKITEAWAAATAPARLTSAVQGGPLYVSCGTAMLVAGNTKVMAEIYSDPDHTVSWPCVGTARDLLLSLLNTCFSTHEACCYQEGSLPTHALDVGSATQDPYLHIPRSGETGRYVTLSYYWGGSSPITTTTATLAAHAERYRRPSTTPAADWEREAPQMGAVYEGGDVMLTAEASVNSYGGCFPRHGAAGAVHKVLVKGPGEQDLFVHARLTNALADDEGEVCHRQNACWRRALRSGATEVGWECAGGRARECQDVPTQTDTAARFRAQLMNVRSPLQQGGQGLSGGEAASSPLQREEEEEQAGANRRWVWSNIVQEFTHRSLTVSSDLLPALSGLAERMSRTAGEGYLCELWRDKLVELLNWKPDYAHINTKKMAQGLGSGDFLRNGSMWMNPYPLNEGEKLWDERNGQSAFKVIDVEVERRTTNPFGPSEKKEFPAQGSAYGGHLMSVRDAAATADFEPEVSHRPPEASLGDKVWLLQLEMTKTSEEGIRKLPNDKLKGLSRIASGRGLLLKLAKLPPQRKSTIPRF</sequence>
<dbReference type="Proteomes" id="UP001172155">
    <property type="component" value="Unassembled WGS sequence"/>
</dbReference>
<dbReference type="PANTHER" id="PTHR33112">
    <property type="entry name" value="DOMAIN PROTEIN, PUTATIVE-RELATED"/>
    <property type="match status" value="1"/>
</dbReference>
<feature type="chain" id="PRO_5041424106" evidence="2">
    <location>
        <begin position="20"/>
        <end position="615"/>
    </location>
</feature>
<comment type="caution">
    <text evidence="3">The sequence shown here is derived from an EMBL/GenBank/DDBJ whole genome shotgun (WGS) entry which is preliminary data.</text>
</comment>
<evidence type="ECO:0000313" key="3">
    <source>
        <dbReference type="EMBL" id="KAK0738974.1"/>
    </source>
</evidence>
<evidence type="ECO:0000256" key="1">
    <source>
        <dbReference type="SAM" id="MobiDB-lite"/>
    </source>
</evidence>
<accession>A0AA40BRB4</accession>
<evidence type="ECO:0000256" key="2">
    <source>
        <dbReference type="SAM" id="SignalP"/>
    </source>
</evidence>
<protein>
    <submittedName>
        <fullName evidence="3">Uncharacterized protein</fullName>
    </submittedName>
</protein>
<gene>
    <name evidence="3" type="ORF">B0T18DRAFT_395175</name>
</gene>
<proteinExistence type="predicted"/>
<keyword evidence="4" id="KW-1185">Reference proteome</keyword>
<organism evidence="3 4">
    <name type="scientific">Schizothecium vesticola</name>
    <dbReference type="NCBI Taxonomy" id="314040"/>
    <lineage>
        <taxon>Eukaryota</taxon>
        <taxon>Fungi</taxon>
        <taxon>Dikarya</taxon>
        <taxon>Ascomycota</taxon>
        <taxon>Pezizomycotina</taxon>
        <taxon>Sordariomycetes</taxon>
        <taxon>Sordariomycetidae</taxon>
        <taxon>Sordariales</taxon>
        <taxon>Schizotheciaceae</taxon>
        <taxon>Schizothecium</taxon>
    </lineage>
</organism>
<keyword evidence="2" id="KW-0732">Signal</keyword>
<name>A0AA40BRB4_9PEZI</name>
<dbReference type="EMBL" id="JAUKUD010000007">
    <property type="protein sequence ID" value="KAK0738974.1"/>
    <property type="molecule type" value="Genomic_DNA"/>
</dbReference>
<evidence type="ECO:0000313" key="4">
    <source>
        <dbReference type="Proteomes" id="UP001172155"/>
    </source>
</evidence>
<feature type="signal peptide" evidence="2">
    <location>
        <begin position="1"/>
        <end position="19"/>
    </location>
</feature>
<dbReference type="PANTHER" id="PTHR33112:SF9">
    <property type="entry name" value="HETEROKARYON INCOMPATIBILITY DOMAIN-CONTAINING PROTEIN"/>
    <property type="match status" value="1"/>
</dbReference>
<reference evidence="3" key="1">
    <citation type="submission" date="2023-06" db="EMBL/GenBank/DDBJ databases">
        <title>Genome-scale phylogeny and comparative genomics of the fungal order Sordariales.</title>
        <authorList>
            <consortium name="Lawrence Berkeley National Laboratory"/>
            <person name="Hensen N."/>
            <person name="Bonometti L."/>
            <person name="Westerberg I."/>
            <person name="Brannstrom I.O."/>
            <person name="Guillou S."/>
            <person name="Cros-Aarteil S."/>
            <person name="Calhoun S."/>
            <person name="Haridas S."/>
            <person name="Kuo A."/>
            <person name="Mondo S."/>
            <person name="Pangilinan J."/>
            <person name="Riley R."/>
            <person name="LaButti K."/>
            <person name="Andreopoulos B."/>
            <person name="Lipzen A."/>
            <person name="Chen C."/>
            <person name="Yanf M."/>
            <person name="Daum C."/>
            <person name="Ng V."/>
            <person name="Clum A."/>
            <person name="Steindorff A."/>
            <person name="Ohm R."/>
            <person name="Martin F."/>
            <person name="Silar P."/>
            <person name="Natvig D."/>
            <person name="Lalanne C."/>
            <person name="Gautier V."/>
            <person name="Ament-velasquez S.L."/>
            <person name="Kruys A."/>
            <person name="Hutchinson M.I."/>
            <person name="Powell A.J."/>
            <person name="Barry K."/>
            <person name="Miller A.N."/>
            <person name="Grigoriev I.V."/>
            <person name="Debuchy R."/>
            <person name="Gladieux P."/>
            <person name="Thoren M.H."/>
            <person name="Johannesson H."/>
        </authorList>
    </citation>
    <scope>NUCLEOTIDE SEQUENCE</scope>
    <source>
        <strain evidence="3">SMH3187-1</strain>
    </source>
</reference>
<dbReference type="AlphaFoldDB" id="A0AA40BRB4"/>
<feature type="region of interest" description="Disordered" evidence="1">
    <location>
        <begin position="363"/>
        <end position="388"/>
    </location>
</feature>